<gene>
    <name evidence="1" type="ORF">RT761_00689</name>
</gene>
<dbReference type="Proteomes" id="UP000594463">
    <property type="component" value="Chromosome"/>
</dbReference>
<name>A0A7T1F2N0_ATRLM</name>
<sequence length="209" mass="23191">MISDEVKRNCVQKTREITAKYVQTYWGCAQSSFMGIVDGLKSVGIEIMTPEVQEAAFKGLVGLSGGTGNIGWGNCGAIAGAAFAISYVSDVGREKQLEDKENRRIAFDNAALTIGQRFLDEFGGVRCRDVTWKRWGKWYDSWNPRAKALFAKEERERGCLSADICTIALAAGWAVEYIIDILNNPRTLEQAKKDFEEGLKQSTTKCSLK</sequence>
<dbReference type="AlphaFoldDB" id="A0A7T1F2N0"/>
<dbReference type="RefSeq" id="WP_218112687.1">
    <property type="nucleotide sequence ID" value="NZ_CP065383.1"/>
</dbReference>
<dbReference type="KEGG" id="alam:RT761_00689"/>
<dbReference type="EMBL" id="CP065383">
    <property type="protein sequence ID" value="QPM67486.1"/>
    <property type="molecule type" value="Genomic_DNA"/>
</dbReference>
<keyword evidence="2" id="KW-1185">Reference proteome</keyword>
<dbReference type="Pfam" id="PF09719">
    <property type="entry name" value="C_GCAxxG_C_C"/>
    <property type="match status" value="1"/>
</dbReference>
<evidence type="ECO:0000313" key="1">
    <source>
        <dbReference type="EMBL" id="QPM67486.1"/>
    </source>
</evidence>
<evidence type="ECO:0008006" key="3">
    <source>
        <dbReference type="Google" id="ProtNLM"/>
    </source>
</evidence>
<evidence type="ECO:0000313" key="2">
    <source>
        <dbReference type="Proteomes" id="UP000594463"/>
    </source>
</evidence>
<protein>
    <recommendedName>
        <fullName evidence="3">C_GCAxxG_C_C family protein</fullName>
    </recommendedName>
</protein>
<organism evidence="1 2">
    <name type="scientific">Atribacter laminatus</name>
    <dbReference type="NCBI Taxonomy" id="2847778"/>
    <lineage>
        <taxon>Bacteria</taxon>
        <taxon>Pseudomonadati</taxon>
        <taxon>Atribacterota</taxon>
        <taxon>Atribacteria</taxon>
        <taxon>Atribacterales</taxon>
        <taxon>Atribacteraceae</taxon>
        <taxon>Atribacter</taxon>
    </lineage>
</organism>
<proteinExistence type="predicted"/>
<reference evidence="1 2" key="1">
    <citation type="journal article" date="2021" name="Nat. Commun.">
        <title>Isolation of a member of the candidate phylum Atribacteria reveals a unique cell membrane structure.</title>
        <authorList>
            <person name="Taiki K."/>
            <person name="Nobu M.K."/>
            <person name="Kusada H."/>
            <person name="Meng X.-Y."/>
            <person name="Hosoki N."/>
            <person name="Uematsu K."/>
            <person name="Yoshioka H."/>
            <person name="Kamagata Y."/>
            <person name="Tamaki H."/>
        </authorList>
    </citation>
    <scope>NUCLEOTIDE SEQUENCE [LARGE SCALE GENOMIC DNA]</scope>
    <source>
        <strain evidence="1 2">RT761</strain>
    </source>
</reference>
<dbReference type="InterPro" id="IPR010181">
    <property type="entry name" value="CGCAxxGCC_motif"/>
</dbReference>
<accession>A0A7T1F2N0</accession>